<protein>
    <submittedName>
        <fullName evidence="1">Uncharacterized protein</fullName>
    </submittedName>
</protein>
<dbReference type="EMBL" id="MU826830">
    <property type="protein sequence ID" value="KAJ7373512.1"/>
    <property type="molecule type" value="Genomic_DNA"/>
</dbReference>
<accession>A0A9X0CRN2</accession>
<evidence type="ECO:0000313" key="2">
    <source>
        <dbReference type="Proteomes" id="UP001163046"/>
    </source>
</evidence>
<evidence type="ECO:0000313" key="1">
    <source>
        <dbReference type="EMBL" id="KAJ7373512.1"/>
    </source>
</evidence>
<sequence>MRSAVTSPNSTTKRSDAQCCNIAQQYNKEMRSAVTSPNIQQRGAQCCNIAQQYNKEVRSAVTSPNSTTKRCAVL</sequence>
<comment type="caution">
    <text evidence="1">The sequence shown here is derived from an EMBL/GenBank/DDBJ whole genome shotgun (WGS) entry which is preliminary data.</text>
</comment>
<dbReference type="AlphaFoldDB" id="A0A9X0CRN2"/>
<name>A0A9X0CRN2_9CNID</name>
<gene>
    <name evidence="1" type="ORF">OS493_011111</name>
</gene>
<organism evidence="1 2">
    <name type="scientific">Desmophyllum pertusum</name>
    <dbReference type="NCBI Taxonomy" id="174260"/>
    <lineage>
        <taxon>Eukaryota</taxon>
        <taxon>Metazoa</taxon>
        <taxon>Cnidaria</taxon>
        <taxon>Anthozoa</taxon>
        <taxon>Hexacorallia</taxon>
        <taxon>Scleractinia</taxon>
        <taxon>Caryophylliina</taxon>
        <taxon>Caryophylliidae</taxon>
        <taxon>Desmophyllum</taxon>
    </lineage>
</organism>
<reference evidence="1" key="1">
    <citation type="submission" date="2023-01" db="EMBL/GenBank/DDBJ databases">
        <title>Genome assembly of the deep-sea coral Lophelia pertusa.</title>
        <authorList>
            <person name="Herrera S."/>
            <person name="Cordes E."/>
        </authorList>
    </citation>
    <scope>NUCLEOTIDE SEQUENCE</scope>
    <source>
        <strain evidence="1">USNM1676648</strain>
        <tissue evidence="1">Polyp</tissue>
    </source>
</reference>
<dbReference type="Proteomes" id="UP001163046">
    <property type="component" value="Unassembled WGS sequence"/>
</dbReference>
<keyword evidence="2" id="KW-1185">Reference proteome</keyword>
<proteinExistence type="predicted"/>